<dbReference type="Proteomes" id="UP001176521">
    <property type="component" value="Unassembled WGS sequence"/>
</dbReference>
<sequence>MSSNIFHIVGAGPSAGVSAAIASAHAPAAVGVAASTSRMFSSSSAASSPSGSNKTRRAHERSLRSAIELYHLAPSFFPTPAQTAGFGAASLPPQPEEKAHERALDSAIRSSIQILTDAEQRPLGENSRPVLALRPSELLEDLERSSSLKDGRAAGGPTYDPDQPAPLSALTTPGLGGTSLQDDRVGPAAEKAIERMIPMDTRSASAASSRADSGFSSSSTFSLQQDMRSRLRFTSTRHPTTKEGANQDALQVRAHHEAQRKASANMMRFYDPISRSNTAPPKRTSANMEAPAAVLQALDQANLTAPSGSSRSGSGSSSSQSRVPGARGTSQTARADRLDERSARVRDALFGTVAAELPGLEVLQERRRLRQLRDQELV</sequence>
<dbReference type="EMBL" id="JAPDMQ010000215">
    <property type="protein sequence ID" value="KAK0530428.1"/>
    <property type="molecule type" value="Genomic_DNA"/>
</dbReference>
<feature type="compositionally biased region" description="Basic and acidic residues" evidence="1">
    <location>
        <begin position="141"/>
        <end position="152"/>
    </location>
</feature>
<gene>
    <name evidence="2" type="ORF">OC842_003931</name>
</gene>
<protein>
    <submittedName>
        <fullName evidence="2">Uncharacterized protein</fullName>
    </submittedName>
</protein>
<evidence type="ECO:0000313" key="2">
    <source>
        <dbReference type="EMBL" id="KAK0530428.1"/>
    </source>
</evidence>
<evidence type="ECO:0000313" key="3">
    <source>
        <dbReference type="Proteomes" id="UP001176521"/>
    </source>
</evidence>
<feature type="compositionally biased region" description="Low complexity" evidence="1">
    <location>
        <begin position="204"/>
        <end position="222"/>
    </location>
</feature>
<feature type="region of interest" description="Disordered" evidence="1">
    <location>
        <begin position="204"/>
        <end position="223"/>
    </location>
</feature>
<name>A0AAN6GCP1_9BASI</name>
<feature type="region of interest" description="Disordered" evidence="1">
    <location>
        <begin position="304"/>
        <end position="342"/>
    </location>
</feature>
<comment type="caution">
    <text evidence="2">The sequence shown here is derived from an EMBL/GenBank/DDBJ whole genome shotgun (WGS) entry which is preliminary data.</text>
</comment>
<evidence type="ECO:0000256" key="1">
    <source>
        <dbReference type="SAM" id="MobiDB-lite"/>
    </source>
</evidence>
<accession>A0AAN6GCP1</accession>
<feature type="compositionally biased region" description="Low complexity" evidence="1">
    <location>
        <begin position="41"/>
        <end position="52"/>
    </location>
</feature>
<feature type="region of interest" description="Disordered" evidence="1">
    <location>
        <begin position="41"/>
        <end position="60"/>
    </location>
</feature>
<feature type="compositionally biased region" description="Low complexity" evidence="1">
    <location>
        <begin position="307"/>
        <end position="322"/>
    </location>
</feature>
<keyword evidence="3" id="KW-1185">Reference proteome</keyword>
<dbReference type="AlphaFoldDB" id="A0AAN6GCP1"/>
<feature type="region of interest" description="Disordered" evidence="1">
    <location>
        <begin position="234"/>
        <end position="261"/>
    </location>
</feature>
<proteinExistence type="predicted"/>
<reference evidence="2" key="1">
    <citation type="journal article" date="2023" name="PhytoFront">
        <title>Draft Genome Resources of Seven Strains of Tilletia horrida, Causal Agent of Kernel Smut of Rice.</title>
        <authorList>
            <person name="Khanal S."/>
            <person name="Antony Babu S."/>
            <person name="Zhou X.G."/>
        </authorList>
    </citation>
    <scope>NUCLEOTIDE SEQUENCE</scope>
    <source>
        <strain evidence="2">TX3</strain>
    </source>
</reference>
<organism evidence="2 3">
    <name type="scientific">Tilletia horrida</name>
    <dbReference type="NCBI Taxonomy" id="155126"/>
    <lineage>
        <taxon>Eukaryota</taxon>
        <taxon>Fungi</taxon>
        <taxon>Dikarya</taxon>
        <taxon>Basidiomycota</taxon>
        <taxon>Ustilaginomycotina</taxon>
        <taxon>Exobasidiomycetes</taxon>
        <taxon>Tilletiales</taxon>
        <taxon>Tilletiaceae</taxon>
        <taxon>Tilletia</taxon>
    </lineage>
</organism>
<feature type="region of interest" description="Disordered" evidence="1">
    <location>
        <begin position="141"/>
        <end position="187"/>
    </location>
</feature>